<organism evidence="1 2">
    <name type="scientific">Candidatus Azambacteria bacterium RIFCSPLOWO2_01_FULL_46_25</name>
    <dbReference type="NCBI Taxonomy" id="1797298"/>
    <lineage>
        <taxon>Bacteria</taxon>
        <taxon>Candidatus Azamiibacteriota</taxon>
    </lineage>
</organism>
<comment type="caution">
    <text evidence="1">The sequence shown here is derived from an EMBL/GenBank/DDBJ whole genome shotgun (WGS) entry which is preliminary data.</text>
</comment>
<proteinExistence type="predicted"/>
<dbReference type="EMBL" id="MEYS01000002">
    <property type="protein sequence ID" value="OGD34154.1"/>
    <property type="molecule type" value="Genomic_DNA"/>
</dbReference>
<sequence>MSMRHFFFLLLLSIFAGIAGVAAYQDSALRNSRMLQPAQPLSREAYINARDFFVAIVNNQDPKIALQQLQEQTTTDDSLLRSCHVLTHDIGHAAHEKYKDFAAAISYQNDICNSGYLHGVIESHFSTSADFSQAVKTVCDKYPGEKFLSWECYHGVGHGLMFYTDNDLPRSLALCDAYDTDFAKGNCANGVFMENFNSDAKMHPSKFLNPDDPFYPCREQKQNQKGNCYFYAPEYYLHLHPNDYAGALGWCKTAELPFRQTCAANVGGNTMIQNIHNPKFAEAVCMAGSPEQKIPCIGGMVMLFINHHGSPEPARALCERLETANRPTCYATIEQNAPLFEK</sequence>
<evidence type="ECO:0000313" key="1">
    <source>
        <dbReference type="EMBL" id="OGD34154.1"/>
    </source>
</evidence>
<protein>
    <submittedName>
        <fullName evidence="1">Uncharacterized protein</fullName>
    </submittedName>
</protein>
<reference evidence="1 2" key="1">
    <citation type="journal article" date="2016" name="Nat. Commun.">
        <title>Thousands of microbial genomes shed light on interconnected biogeochemical processes in an aquifer system.</title>
        <authorList>
            <person name="Anantharaman K."/>
            <person name="Brown C.T."/>
            <person name="Hug L.A."/>
            <person name="Sharon I."/>
            <person name="Castelle C.J."/>
            <person name="Probst A.J."/>
            <person name="Thomas B.C."/>
            <person name="Singh A."/>
            <person name="Wilkins M.J."/>
            <person name="Karaoz U."/>
            <person name="Brodie E.L."/>
            <person name="Williams K.H."/>
            <person name="Hubbard S.S."/>
            <person name="Banfield J.F."/>
        </authorList>
    </citation>
    <scope>NUCLEOTIDE SEQUENCE [LARGE SCALE GENOMIC DNA]</scope>
</reference>
<gene>
    <name evidence="1" type="ORF">A2988_01600</name>
</gene>
<name>A0A1F5BU70_9BACT</name>
<accession>A0A1F5BU70</accession>
<dbReference type="STRING" id="1797298.A2988_01600"/>
<dbReference type="AlphaFoldDB" id="A0A1F5BU70"/>
<dbReference type="Proteomes" id="UP000176650">
    <property type="component" value="Unassembled WGS sequence"/>
</dbReference>
<evidence type="ECO:0000313" key="2">
    <source>
        <dbReference type="Proteomes" id="UP000176650"/>
    </source>
</evidence>